<keyword evidence="2" id="KW-0963">Cytoplasm</keyword>
<sequence>MSSYHEPVRRVLSEISKFLKVTLQTENLSTGAEKERKTILKLLQALFADYDSLAPGSGDEGSVSSSKDVLNGSLDESRSTLDSHGSEEDSYSDNIADTTVKALSNPTKMGFLEKKQEKIFTLWQKRYCVLHKNVFYIFKKLDKKQQGAFIVTGYEFREAPYLAKDERKRELYFELVCPAKKTYQMVIFMRSSVRLEIKPKVNKLQLRLMRFITKLLLKKHQPNSLK</sequence>
<dbReference type="AlphaFoldDB" id="A0A8S3Z3U4"/>
<keyword evidence="7" id="KW-1185">Reference proteome</keyword>
<dbReference type="InterPro" id="IPR037781">
    <property type="entry name" value="SKAP_fam"/>
</dbReference>
<comment type="subcellular location">
    <subcellularLocation>
        <location evidence="1">Cytoplasm</location>
    </subcellularLocation>
</comment>
<dbReference type="EMBL" id="CAJHNH020001713">
    <property type="protein sequence ID" value="CAG5124173.1"/>
    <property type="molecule type" value="Genomic_DNA"/>
</dbReference>
<feature type="region of interest" description="Disordered" evidence="4">
    <location>
        <begin position="55"/>
        <end position="92"/>
    </location>
</feature>
<dbReference type="PANTHER" id="PTHR15129">
    <property type="entry name" value="SRC-ASSOCIATED ADAPTOR PROTEIN"/>
    <property type="match status" value="1"/>
</dbReference>
<evidence type="ECO:0000259" key="5">
    <source>
        <dbReference type="PROSITE" id="PS50003"/>
    </source>
</evidence>
<evidence type="ECO:0000256" key="2">
    <source>
        <dbReference type="ARBA" id="ARBA00022490"/>
    </source>
</evidence>
<dbReference type="Gene3D" id="2.30.29.30">
    <property type="entry name" value="Pleckstrin-homology domain (PH domain)/Phosphotyrosine-binding domain (PTB)"/>
    <property type="match status" value="1"/>
</dbReference>
<dbReference type="InterPro" id="IPR011993">
    <property type="entry name" value="PH-like_dom_sf"/>
</dbReference>
<name>A0A8S3Z3U4_9EUPU</name>
<evidence type="ECO:0000313" key="7">
    <source>
        <dbReference type="Proteomes" id="UP000678393"/>
    </source>
</evidence>
<dbReference type="PANTHER" id="PTHR15129:SF0">
    <property type="entry name" value="SH3 DOMAIN-CONTAINING PROTEIN"/>
    <property type="match status" value="1"/>
</dbReference>
<reference evidence="6" key="1">
    <citation type="submission" date="2021-04" db="EMBL/GenBank/DDBJ databases">
        <authorList>
            <consortium name="Molecular Ecology Group"/>
        </authorList>
    </citation>
    <scope>NUCLEOTIDE SEQUENCE</scope>
</reference>
<dbReference type="InterPro" id="IPR001849">
    <property type="entry name" value="PH_domain"/>
</dbReference>
<protein>
    <recommendedName>
        <fullName evidence="5">PH domain-containing protein</fullName>
    </recommendedName>
</protein>
<dbReference type="GO" id="GO:0005737">
    <property type="term" value="C:cytoplasm"/>
    <property type="evidence" value="ECO:0007669"/>
    <property type="project" value="UniProtKB-SubCell"/>
</dbReference>
<evidence type="ECO:0000256" key="3">
    <source>
        <dbReference type="ARBA" id="ARBA00022553"/>
    </source>
</evidence>
<dbReference type="Pfam" id="PF00169">
    <property type="entry name" value="PH"/>
    <property type="match status" value="1"/>
</dbReference>
<proteinExistence type="predicted"/>
<evidence type="ECO:0000256" key="1">
    <source>
        <dbReference type="ARBA" id="ARBA00004496"/>
    </source>
</evidence>
<feature type="compositionally biased region" description="Basic and acidic residues" evidence="4">
    <location>
        <begin position="75"/>
        <end position="87"/>
    </location>
</feature>
<dbReference type="Gene3D" id="6.10.250.220">
    <property type="match status" value="1"/>
</dbReference>
<accession>A0A8S3Z3U4</accession>
<feature type="domain" description="PH" evidence="5">
    <location>
        <begin position="105"/>
        <end position="209"/>
    </location>
</feature>
<dbReference type="Proteomes" id="UP000678393">
    <property type="component" value="Unassembled WGS sequence"/>
</dbReference>
<comment type="caution">
    <text evidence="6">The sequence shown here is derived from an EMBL/GenBank/DDBJ whole genome shotgun (WGS) entry which is preliminary data.</text>
</comment>
<dbReference type="GO" id="GO:0005886">
    <property type="term" value="C:plasma membrane"/>
    <property type="evidence" value="ECO:0007669"/>
    <property type="project" value="TreeGrafter"/>
</dbReference>
<keyword evidence="3" id="KW-0597">Phosphoprotein</keyword>
<gene>
    <name evidence="6" type="ORF">CUNI_LOCUS9731</name>
</gene>
<dbReference type="OrthoDB" id="243840at2759"/>
<evidence type="ECO:0000256" key="4">
    <source>
        <dbReference type="SAM" id="MobiDB-lite"/>
    </source>
</evidence>
<evidence type="ECO:0000313" key="6">
    <source>
        <dbReference type="EMBL" id="CAG5124173.1"/>
    </source>
</evidence>
<dbReference type="SUPFAM" id="SSF50729">
    <property type="entry name" value="PH domain-like"/>
    <property type="match status" value="1"/>
</dbReference>
<organism evidence="6 7">
    <name type="scientific">Candidula unifasciata</name>
    <dbReference type="NCBI Taxonomy" id="100452"/>
    <lineage>
        <taxon>Eukaryota</taxon>
        <taxon>Metazoa</taxon>
        <taxon>Spiralia</taxon>
        <taxon>Lophotrochozoa</taxon>
        <taxon>Mollusca</taxon>
        <taxon>Gastropoda</taxon>
        <taxon>Heterobranchia</taxon>
        <taxon>Euthyneura</taxon>
        <taxon>Panpulmonata</taxon>
        <taxon>Eupulmonata</taxon>
        <taxon>Stylommatophora</taxon>
        <taxon>Helicina</taxon>
        <taxon>Helicoidea</taxon>
        <taxon>Geomitridae</taxon>
        <taxon>Candidula</taxon>
    </lineage>
</organism>
<dbReference type="PROSITE" id="PS50003">
    <property type="entry name" value="PH_DOMAIN"/>
    <property type="match status" value="1"/>
</dbReference>